<dbReference type="PROSITE" id="PS01125">
    <property type="entry name" value="ROK"/>
    <property type="match status" value="1"/>
</dbReference>
<name>A0A6L9QB09_9ACTN</name>
<accession>A0A6L9QB09</accession>
<dbReference type="InterPro" id="IPR036388">
    <property type="entry name" value="WH-like_DNA-bd_sf"/>
</dbReference>
<dbReference type="PANTHER" id="PTHR18964:SF173">
    <property type="entry name" value="GLUCOKINASE"/>
    <property type="match status" value="1"/>
</dbReference>
<protein>
    <submittedName>
        <fullName evidence="3">ROK family transcriptional regulator</fullName>
    </submittedName>
</protein>
<comment type="caution">
    <text evidence="3">The sequence shown here is derived from an EMBL/GenBank/DDBJ whole genome shotgun (WGS) entry which is preliminary data.</text>
</comment>
<dbReference type="SUPFAM" id="SSF46785">
    <property type="entry name" value="Winged helix' DNA-binding domain"/>
    <property type="match status" value="1"/>
</dbReference>
<dbReference type="AlphaFoldDB" id="A0A6L9QB09"/>
<dbReference type="InterPro" id="IPR036390">
    <property type="entry name" value="WH_DNA-bd_sf"/>
</dbReference>
<evidence type="ECO:0000256" key="1">
    <source>
        <dbReference type="ARBA" id="ARBA00006479"/>
    </source>
</evidence>
<feature type="compositionally biased region" description="Pro residues" evidence="2">
    <location>
        <begin position="1"/>
        <end position="10"/>
    </location>
</feature>
<proteinExistence type="inferred from homology"/>
<gene>
    <name evidence="3" type="ORF">G3I70_04825</name>
</gene>
<comment type="similarity">
    <text evidence="1">Belongs to the ROK (NagC/XylR) family.</text>
</comment>
<feature type="region of interest" description="Disordered" evidence="2">
    <location>
        <begin position="1"/>
        <end position="27"/>
    </location>
</feature>
<dbReference type="Pfam" id="PF13412">
    <property type="entry name" value="HTH_24"/>
    <property type="match status" value="1"/>
</dbReference>
<dbReference type="PROSITE" id="PS00519">
    <property type="entry name" value="HTH_ASNC_1"/>
    <property type="match status" value="1"/>
</dbReference>
<evidence type="ECO:0000313" key="4">
    <source>
        <dbReference type="Proteomes" id="UP000475532"/>
    </source>
</evidence>
<dbReference type="InterPro" id="IPR049874">
    <property type="entry name" value="ROK_cs"/>
</dbReference>
<dbReference type="Gene3D" id="3.30.420.40">
    <property type="match status" value="2"/>
</dbReference>
<dbReference type="EMBL" id="JAAGLI010000116">
    <property type="protein sequence ID" value="NEA21823.1"/>
    <property type="molecule type" value="Genomic_DNA"/>
</dbReference>
<evidence type="ECO:0000313" key="3">
    <source>
        <dbReference type="EMBL" id="NEA21823.1"/>
    </source>
</evidence>
<dbReference type="InterPro" id="IPR019885">
    <property type="entry name" value="Tscrpt_reg_HTH_AsnC-type_CS"/>
</dbReference>
<dbReference type="Proteomes" id="UP000475532">
    <property type="component" value="Unassembled WGS sequence"/>
</dbReference>
<dbReference type="Pfam" id="PF00480">
    <property type="entry name" value="ROK"/>
    <property type="match status" value="1"/>
</dbReference>
<dbReference type="InterPro" id="IPR043129">
    <property type="entry name" value="ATPase_NBD"/>
</dbReference>
<reference evidence="3 4" key="1">
    <citation type="submission" date="2020-01" db="EMBL/GenBank/DDBJ databases">
        <title>Insect and environment-associated Actinomycetes.</title>
        <authorList>
            <person name="Currrie C."/>
            <person name="Chevrette M."/>
            <person name="Carlson C."/>
            <person name="Stubbendieck R."/>
            <person name="Wendt-Pienkowski E."/>
        </authorList>
    </citation>
    <scope>NUCLEOTIDE SEQUENCE [LARGE SCALE GENOMIC DNA]</scope>
    <source>
        <strain evidence="3 4">SID10258</strain>
    </source>
</reference>
<dbReference type="InterPro" id="IPR000600">
    <property type="entry name" value="ROK"/>
</dbReference>
<dbReference type="Gene3D" id="1.10.10.10">
    <property type="entry name" value="Winged helix-like DNA-binding domain superfamily/Winged helix DNA-binding domain"/>
    <property type="match status" value="1"/>
</dbReference>
<dbReference type="SUPFAM" id="SSF53067">
    <property type="entry name" value="Actin-like ATPase domain"/>
    <property type="match status" value="1"/>
</dbReference>
<sequence>MPRPVTPRPPAAAHRHPKDERSSARPCTAGDMLSLIREDGVATRADLGRITGLSRPAVASRVAALISRGLVVEHTTGPSTGGRPPVRLEFNAAGGTVLVANLGQSRGQLAVCDLAGAILARADGPPAETSPGKTLPRLIDEWTSLLSSSGIDESSIRGVGLGVPDAVEHVAGRWDAVEIGAPISDRFGVPAYLDNEVNAAALGEHQAHPGVDDLLFVKVSTGIGAGVIAGGRIQRGALGAAGEIGHIPVPSPLEAPCRCGNVNCVEAIAGGTALLARSPADDLPGLAALARSGDPATVALLRDAGRRIGEVVATAVNLLNPAVVVLGGDLVGADEPLIAGLREVVYQRSTALATRTLRIEPSRLGEQAGLTGCAAMVLDNILSPEAIDSVPQ</sequence>
<organism evidence="3 4">
    <name type="scientific">Actinomadura bangladeshensis</name>
    <dbReference type="NCBI Taxonomy" id="453573"/>
    <lineage>
        <taxon>Bacteria</taxon>
        <taxon>Bacillati</taxon>
        <taxon>Actinomycetota</taxon>
        <taxon>Actinomycetes</taxon>
        <taxon>Streptosporangiales</taxon>
        <taxon>Thermomonosporaceae</taxon>
        <taxon>Actinomadura</taxon>
    </lineage>
</organism>
<dbReference type="PANTHER" id="PTHR18964">
    <property type="entry name" value="ROK (REPRESSOR, ORF, KINASE) FAMILY"/>
    <property type="match status" value="1"/>
</dbReference>
<evidence type="ECO:0000256" key="2">
    <source>
        <dbReference type="SAM" id="MobiDB-lite"/>
    </source>
</evidence>